<reference evidence="1" key="1">
    <citation type="submission" date="2020-05" db="EMBL/GenBank/DDBJ databases">
        <title>Mycena genomes resolve the evolution of fungal bioluminescence.</title>
        <authorList>
            <person name="Tsai I.J."/>
        </authorList>
    </citation>
    <scope>NUCLEOTIDE SEQUENCE</scope>
    <source>
        <strain evidence="1">160909Yilan</strain>
    </source>
</reference>
<dbReference type="OrthoDB" id="2269034at2759"/>
<keyword evidence="2" id="KW-1185">Reference proteome</keyword>
<sequence length="289" mass="32799">MASPSALRARLTEINEEMDALKARLRLLAIERRKVIGDLDCIVYPVLTLPPEITSEIFSHYVLDPHLGRPRTSTPSRGPFALAGVCQSWRDICFSTPCLWASLRIHPDQAWVADDFFHLKCCLQRAENHPLDLHVSACEPRSTLPMQIYSILSHYVPQIRAFTFSLDTPFSFPNEEIGGRVPLLTKLTVNITAKNNTPVMVTAFRDAPRLREVCLSGASLRWISLPWIQLTHLEYSDETVPSCLQVLEETPNLEVLDVSLARSHSDWVVVTARYLTLPRLHTLRFSYDP</sequence>
<dbReference type="Proteomes" id="UP000623467">
    <property type="component" value="Unassembled WGS sequence"/>
</dbReference>
<evidence type="ECO:0000313" key="1">
    <source>
        <dbReference type="EMBL" id="KAF7334304.1"/>
    </source>
</evidence>
<dbReference type="Gene3D" id="3.80.10.10">
    <property type="entry name" value="Ribonuclease Inhibitor"/>
    <property type="match status" value="1"/>
</dbReference>
<accession>A0A8H6X4X3</accession>
<organism evidence="1 2">
    <name type="scientific">Mycena sanguinolenta</name>
    <dbReference type="NCBI Taxonomy" id="230812"/>
    <lineage>
        <taxon>Eukaryota</taxon>
        <taxon>Fungi</taxon>
        <taxon>Dikarya</taxon>
        <taxon>Basidiomycota</taxon>
        <taxon>Agaricomycotina</taxon>
        <taxon>Agaricomycetes</taxon>
        <taxon>Agaricomycetidae</taxon>
        <taxon>Agaricales</taxon>
        <taxon>Marasmiineae</taxon>
        <taxon>Mycenaceae</taxon>
        <taxon>Mycena</taxon>
    </lineage>
</organism>
<name>A0A8H6X4X3_9AGAR</name>
<proteinExistence type="predicted"/>
<dbReference type="InterPro" id="IPR032675">
    <property type="entry name" value="LRR_dom_sf"/>
</dbReference>
<comment type="caution">
    <text evidence="1">The sequence shown here is derived from an EMBL/GenBank/DDBJ whole genome shotgun (WGS) entry which is preliminary data.</text>
</comment>
<dbReference type="SUPFAM" id="SSF52047">
    <property type="entry name" value="RNI-like"/>
    <property type="match status" value="1"/>
</dbReference>
<gene>
    <name evidence="1" type="ORF">MSAN_02392000</name>
</gene>
<dbReference type="EMBL" id="JACAZH010000049">
    <property type="protein sequence ID" value="KAF7334304.1"/>
    <property type="molecule type" value="Genomic_DNA"/>
</dbReference>
<dbReference type="AlphaFoldDB" id="A0A8H6X4X3"/>
<protein>
    <submittedName>
        <fullName evidence="1">F-box domain-containing protein</fullName>
    </submittedName>
</protein>
<evidence type="ECO:0000313" key="2">
    <source>
        <dbReference type="Proteomes" id="UP000623467"/>
    </source>
</evidence>